<dbReference type="EMBL" id="MDLC01000002">
    <property type="protein sequence ID" value="ODS25017.1"/>
    <property type="molecule type" value="Genomic_DNA"/>
</dbReference>
<dbReference type="GO" id="GO:0016020">
    <property type="term" value="C:membrane"/>
    <property type="evidence" value="ECO:0007669"/>
    <property type="project" value="UniProtKB-SubCell"/>
</dbReference>
<dbReference type="Pfam" id="PF04193">
    <property type="entry name" value="PQ-loop"/>
    <property type="match status" value="1"/>
</dbReference>
<evidence type="ECO:0000256" key="3">
    <source>
        <dbReference type="ARBA" id="ARBA00022989"/>
    </source>
</evidence>
<reference evidence="6 7" key="1">
    <citation type="journal article" date="2016" name="Appl. Environ. Microbiol.">
        <title>Lack of Overt Genome Reduction in the Bryostatin-Producing Bryozoan Symbiont "Candidatus Endobugula sertula".</title>
        <authorList>
            <person name="Miller I.J."/>
            <person name="Vanee N."/>
            <person name="Fong S.S."/>
            <person name="Lim-Fong G.E."/>
            <person name="Kwan J.C."/>
        </authorList>
    </citation>
    <scope>NUCLEOTIDE SEQUENCE [LARGE SCALE GENOMIC DNA]</scope>
    <source>
        <strain evidence="6">AB1-4</strain>
    </source>
</reference>
<proteinExistence type="predicted"/>
<evidence type="ECO:0000313" key="7">
    <source>
        <dbReference type="Proteomes" id="UP000242502"/>
    </source>
</evidence>
<organism evidence="6 7">
    <name type="scientific">Candidatus Endobugula sertula</name>
    <name type="common">Bugula neritina bacterial symbiont</name>
    <dbReference type="NCBI Taxonomy" id="62101"/>
    <lineage>
        <taxon>Bacteria</taxon>
        <taxon>Pseudomonadati</taxon>
        <taxon>Pseudomonadota</taxon>
        <taxon>Gammaproteobacteria</taxon>
        <taxon>Cellvibrionales</taxon>
        <taxon>Cellvibrionaceae</taxon>
        <taxon>Candidatus Endobugula</taxon>
    </lineage>
</organism>
<evidence type="ECO:0000256" key="1">
    <source>
        <dbReference type="ARBA" id="ARBA00004141"/>
    </source>
</evidence>
<evidence type="ECO:0000256" key="2">
    <source>
        <dbReference type="ARBA" id="ARBA00022692"/>
    </source>
</evidence>
<evidence type="ECO:0000256" key="4">
    <source>
        <dbReference type="ARBA" id="ARBA00023136"/>
    </source>
</evidence>
<evidence type="ECO:0000256" key="5">
    <source>
        <dbReference type="SAM" id="Phobius"/>
    </source>
</evidence>
<dbReference type="InterPro" id="IPR006603">
    <property type="entry name" value="PQ-loop_rpt"/>
</dbReference>
<feature type="transmembrane region" description="Helical" evidence="5">
    <location>
        <begin position="6"/>
        <end position="26"/>
    </location>
</feature>
<dbReference type="Gene3D" id="1.20.1280.290">
    <property type="match status" value="1"/>
</dbReference>
<feature type="transmembrane region" description="Helical" evidence="5">
    <location>
        <begin position="72"/>
        <end position="94"/>
    </location>
</feature>
<sequence length="95" mass="10565">MSLELVVISANILQGSIPVLSLVAHFPQWKKLVSNKSSNDISLRSWTIWTISALISIFYAVVQYYVTGSGITLVFSNISVLACVLITIYLVLLYR</sequence>
<comment type="caution">
    <text evidence="6">The sequence shown here is derived from an EMBL/GenBank/DDBJ whole genome shotgun (WGS) entry which is preliminary data.</text>
</comment>
<dbReference type="Proteomes" id="UP000242502">
    <property type="component" value="Unassembled WGS sequence"/>
</dbReference>
<keyword evidence="4 5" id="KW-0472">Membrane</keyword>
<name>A0A1D2QTV8_9GAMM</name>
<keyword evidence="2 5" id="KW-0812">Transmembrane</keyword>
<evidence type="ECO:0008006" key="8">
    <source>
        <dbReference type="Google" id="ProtNLM"/>
    </source>
</evidence>
<feature type="transmembrane region" description="Helical" evidence="5">
    <location>
        <begin position="46"/>
        <end position="66"/>
    </location>
</feature>
<dbReference type="AlphaFoldDB" id="A0A1D2QTV8"/>
<gene>
    <name evidence="6" type="ORF">AB835_00485</name>
</gene>
<evidence type="ECO:0000313" key="6">
    <source>
        <dbReference type="EMBL" id="ODS25017.1"/>
    </source>
</evidence>
<comment type="subcellular location">
    <subcellularLocation>
        <location evidence="1">Membrane</location>
        <topology evidence="1">Multi-pass membrane protein</topology>
    </subcellularLocation>
</comment>
<protein>
    <recommendedName>
        <fullName evidence="8">PQ-loop repeat-containing protein</fullName>
    </recommendedName>
</protein>
<keyword evidence="3 5" id="KW-1133">Transmembrane helix</keyword>
<accession>A0A1D2QTV8</accession>